<comment type="caution">
    <text evidence="1">The sequence shown here is derived from an EMBL/GenBank/DDBJ whole genome shotgun (WGS) entry which is preliminary data.</text>
</comment>
<proteinExistence type="predicted"/>
<keyword evidence="2" id="KW-1185">Reference proteome</keyword>
<protein>
    <submittedName>
        <fullName evidence="1">Uncharacterized protein</fullName>
    </submittedName>
</protein>
<evidence type="ECO:0000313" key="1">
    <source>
        <dbReference type="EMBL" id="KAI3707341.1"/>
    </source>
</evidence>
<gene>
    <name evidence="1" type="ORF">L6452_25780</name>
</gene>
<evidence type="ECO:0000313" key="2">
    <source>
        <dbReference type="Proteomes" id="UP001055879"/>
    </source>
</evidence>
<dbReference type="EMBL" id="CM042054">
    <property type="protein sequence ID" value="KAI3707341.1"/>
    <property type="molecule type" value="Genomic_DNA"/>
</dbReference>
<accession>A0ACB9AC80</accession>
<name>A0ACB9AC80_ARCLA</name>
<organism evidence="1 2">
    <name type="scientific">Arctium lappa</name>
    <name type="common">Greater burdock</name>
    <name type="synonym">Lappa major</name>
    <dbReference type="NCBI Taxonomy" id="4217"/>
    <lineage>
        <taxon>Eukaryota</taxon>
        <taxon>Viridiplantae</taxon>
        <taxon>Streptophyta</taxon>
        <taxon>Embryophyta</taxon>
        <taxon>Tracheophyta</taxon>
        <taxon>Spermatophyta</taxon>
        <taxon>Magnoliopsida</taxon>
        <taxon>eudicotyledons</taxon>
        <taxon>Gunneridae</taxon>
        <taxon>Pentapetalae</taxon>
        <taxon>asterids</taxon>
        <taxon>campanulids</taxon>
        <taxon>Asterales</taxon>
        <taxon>Asteraceae</taxon>
        <taxon>Carduoideae</taxon>
        <taxon>Cardueae</taxon>
        <taxon>Arctiinae</taxon>
        <taxon>Arctium</taxon>
    </lineage>
</organism>
<sequence length="135" mass="14958">MTMRGRKILMKKMQKSHKKQALPSSSPVLDEEEEEEDEDEEELDLEDQDSEDVIADDVEDEDPSLWFSTSNITSAPTMKGISINEAWGRQHDKALDTSTQGKQKGIDTKGNLKLLSPSEGEVPSQVLVSGGLLRA</sequence>
<dbReference type="Proteomes" id="UP001055879">
    <property type="component" value="Linkage Group LG08"/>
</dbReference>
<reference evidence="1 2" key="2">
    <citation type="journal article" date="2022" name="Mol. Ecol. Resour.">
        <title>The genomes of chicory, endive, great burdock and yacon provide insights into Asteraceae paleo-polyploidization history and plant inulin production.</title>
        <authorList>
            <person name="Fan W."/>
            <person name="Wang S."/>
            <person name="Wang H."/>
            <person name="Wang A."/>
            <person name="Jiang F."/>
            <person name="Liu H."/>
            <person name="Zhao H."/>
            <person name="Xu D."/>
            <person name="Zhang Y."/>
        </authorList>
    </citation>
    <scope>NUCLEOTIDE SEQUENCE [LARGE SCALE GENOMIC DNA]</scope>
    <source>
        <strain evidence="2">cv. Niubang</strain>
    </source>
</reference>
<reference evidence="2" key="1">
    <citation type="journal article" date="2022" name="Mol. Ecol. Resour.">
        <title>The genomes of chicory, endive, great burdock and yacon provide insights into Asteraceae palaeo-polyploidization history and plant inulin production.</title>
        <authorList>
            <person name="Fan W."/>
            <person name="Wang S."/>
            <person name="Wang H."/>
            <person name="Wang A."/>
            <person name="Jiang F."/>
            <person name="Liu H."/>
            <person name="Zhao H."/>
            <person name="Xu D."/>
            <person name="Zhang Y."/>
        </authorList>
    </citation>
    <scope>NUCLEOTIDE SEQUENCE [LARGE SCALE GENOMIC DNA]</scope>
    <source>
        <strain evidence="2">cv. Niubang</strain>
    </source>
</reference>